<name>A0ABW2G4Y1_9ACTN</name>
<gene>
    <name evidence="3" type="ORF">ACFQMG_22250</name>
</gene>
<dbReference type="RefSeq" id="WP_345708786.1">
    <property type="nucleotide sequence ID" value="NZ_BAABKV010000001.1"/>
</dbReference>
<reference evidence="4" key="1">
    <citation type="journal article" date="2019" name="Int. J. Syst. Evol. Microbiol.">
        <title>The Global Catalogue of Microorganisms (GCM) 10K type strain sequencing project: providing services to taxonomists for standard genome sequencing and annotation.</title>
        <authorList>
            <consortium name="The Broad Institute Genomics Platform"/>
            <consortium name="The Broad Institute Genome Sequencing Center for Infectious Disease"/>
            <person name="Wu L."/>
            <person name="Ma J."/>
        </authorList>
    </citation>
    <scope>NUCLEOTIDE SEQUENCE [LARGE SCALE GENOMIC DNA]</scope>
    <source>
        <strain evidence="4">CGMCC 1.12859</strain>
    </source>
</reference>
<proteinExistence type="inferred from homology"/>
<dbReference type="PANTHER" id="PTHR24321:SF8">
    <property type="entry name" value="ESTRADIOL 17-BETA-DEHYDROGENASE 8-RELATED"/>
    <property type="match status" value="1"/>
</dbReference>
<dbReference type="Pfam" id="PF13561">
    <property type="entry name" value="adh_short_C2"/>
    <property type="match status" value="1"/>
</dbReference>
<dbReference type="PRINTS" id="PR00080">
    <property type="entry name" value="SDRFAMILY"/>
</dbReference>
<dbReference type="Proteomes" id="UP001596435">
    <property type="component" value="Unassembled WGS sequence"/>
</dbReference>
<keyword evidence="2" id="KW-0560">Oxidoreductase</keyword>
<evidence type="ECO:0000313" key="4">
    <source>
        <dbReference type="Proteomes" id="UP001596435"/>
    </source>
</evidence>
<dbReference type="EMBL" id="JBHTAJ010000044">
    <property type="protein sequence ID" value="MFC7182273.1"/>
    <property type="molecule type" value="Genomic_DNA"/>
</dbReference>
<keyword evidence="4" id="KW-1185">Reference proteome</keyword>
<dbReference type="NCBIfam" id="NF009466">
    <property type="entry name" value="PRK12826.1-2"/>
    <property type="match status" value="1"/>
</dbReference>
<evidence type="ECO:0000256" key="1">
    <source>
        <dbReference type="ARBA" id="ARBA00006484"/>
    </source>
</evidence>
<evidence type="ECO:0000256" key="2">
    <source>
        <dbReference type="ARBA" id="ARBA00023002"/>
    </source>
</evidence>
<comment type="caution">
    <text evidence="3">The sequence shown here is derived from an EMBL/GenBank/DDBJ whole genome shotgun (WGS) entry which is preliminary data.</text>
</comment>
<dbReference type="InterPro" id="IPR020904">
    <property type="entry name" value="Sc_DH/Rdtase_CS"/>
</dbReference>
<protein>
    <submittedName>
        <fullName evidence="3">SDR family NAD(P)-dependent oxidoreductase</fullName>
    </submittedName>
</protein>
<dbReference type="NCBIfam" id="NF005559">
    <property type="entry name" value="PRK07231.1"/>
    <property type="match status" value="1"/>
</dbReference>
<comment type="similarity">
    <text evidence="1">Belongs to the short-chain dehydrogenases/reductases (SDR) family.</text>
</comment>
<dbReference type="SUPFAM" id="SSF51735">
    <property type="entry name" value="NAD(P)-binding Rossmann-fold domains"/>
    <property type="match status" value="1"/>
</dbReference>
<dbReference type="InterPro" id="IPR036291">
    <property type="entry name" value="NAD(P)-bd_dom_sf"/>
</dbReference>
<organism evidence="3 4">
    <name type="scientific">Kitasatospora paranensis</name>
    <dbReference type="NCBI Taxonomy" id="258053"/>
    <lineage>
        <taxon>Bacteria</taxon>
        <taxon>Bacillati</taxon>
        <taxon>Actinomycetota</taxon>
        <taxon>Actinomycetes</taxon>
        <taxon>Kitasatosporales</taxon>
        <taxon>Streptomycetaceae</taxon>
        <taxon>Kitasatospora</taxon>
    </lineage>
</organism>
<dbReference type="InterPro" id="IPR002347">
    <property type="entry name" value="SDR_fam"/>
</dbReference>
<dbReference type="PRINTS" id="PR00081">
    <property type="entry name" value="GDHRDH"/>
</dbReference>
<evidence type="ECO:0000313" key="3">
    <source>
        <dbReference type="EMBL" id="MFC7182273.1"/>
    </source>
</evidence>
<dbReference type="PROSITE" id="PS00061">
    <property type="entry name" value="ADH_SHORT"/>
    <property type="match status" value="1"/>
</dbReference>
<dbReference type="Gene3D" id="3.40.50.720">
    <property type="entry name" value="NAD(P)-binding Rossmann-like Domain"/>
    <property type="match status" value="1"/>
</dbReference>
<dbReference type="PANTHER" id="PTHR24321">
    <property type="entry name" value="DEHYDROGENASES, SHORT CHAIN"/>
    <property type="match status" value="1"/>
</dbReference>
<sequence length="256" mass="26002">MNHTTAPAAEFAGRVALVTGAASGIGLAVARRLADTGAAVVLADCDEDRVDEAAAALRGLGRTAVAVRTDVTDPASVEQAVRLAVDTFGALHLAVNNAGITGEVAPTAECTLENWRRVIDIDLTGVFHSLKYQLPRILASGGGAVVNMSSIVGSHGYAGGPAYAAAKHGVIGLTKTAALEYAAHGVRVNAVGPGFVDTPLLGLADPATRDRLAALHPAGRLATAAEVAEVTAFLLSDRASFVTGSYHLVDGGYSAR</sequence>
<accession>A0ABW2G4Y1</accession>